<sequence>MADVIEYQVIVSKARTSDNKLLVITAAESGEGITILPQVYGNEHQLWEKRKVRAGDDNAYALVNKATGKCIGRKDTTQGSKIYQAPVTEADVNGLMVWRDDNVAGTHNAINSYVDWEQKLNIPGNGPFKSGDSLVTWEWCHGQINELWVFVPDRKKITIKKMEFQMDSKIVINSVPIVAAKQLVTNHSNIQQTQQVTLKFSKSQTYNFKWERGLKVSETLEFKAGLPLVGDTGVKISVEGSRSYSETKTQDESQEVSLQVPVVMPAGATIEVSAILLQGVIDVPYTVTFEVEYPNGKTTETASGKYTGVNTFTVNTEYKTIV</sequence>
<dbReference type="PANTHER" id="PTHR39244:SF5">
    <property type="entry name" value="NATTERIN-3-LIKE"/>
    <property type="match status" value="1"/>
</dbReference>
<proteinExistence type="predicted"/>
<reference evidence="1" key="1">
    <citation type="submission" date="2016-08" db="EMBL/GenBank/DDBJ databases">
        <title>Complete Genome Seqeunce of Paenibacillus sp. BIHB 4019 from tea rhizoplane.</title>
        <authorList>
            <person name="Thakur R."/>
            <person name="Swarnkar M.K."/>
            <person name="Gulati A."/>
        </authorList>
    </citation>
    <scope>NUCLEOTIDE SEQUENCE [LARGE SCALE GENOMIC DNA]</scope>
    <source>
        <strain evidence="1">BIHB4019</strain>
    </source>
</reference>
<accession>A0A1B2DMV2</accession>
<dbReference type="InterPro" id="IPR053237">
    <property type="entry name" value="Natterin_C"/>
</dbReference>
<evidence type="ECO:0000313" key="1">
    <source>
        <dbReference type="EMBL" id="ANY69042.1"/>
    </source>
</evidence>
<dbReference type="InterPro" id="IPR035992">
    <property type="entry name" value="Ricin_B-like_lectins"/>
</dbReference>
<dbReference type="PANTHER" id="PTHR39244">
    <property type="entry name" value="NATTERIN-4"/>
    <property type="match status" value="1"/>
</dbReference>
<organism evidence="1">
    <name type="scientific">Paenibacillus sp. BIHB 4019</name>
    <dbReference type="NCBI Taxonomy" id="1870819"/>
    <lineage>
        <taxon>Bacteria</taxon>
        <taxon>Bacillati</taxon>
        <taxon>Bacillota</taxon>
        <taxon>Bacilli</taxon>
        <taxon>Bacillales</taxon>
        <taxon>Paenibacillaceae</taxon>
        <taxon>Paenibacillus</taxon>
    </lineage>
</organism>
<dbReference type="Gene3D" id="2.80.10.50">
    <property type="match status" value="1"/>
</dbReference>
<dbReference type="RefSeq" id="WP_172455598.1">
    <property type="nucleotide sequence ID" value="NZ_CP016808.1"/>
</dbReference>
<dbReference type="Gene3D" id="2.170.15.10">
    <property type="entry name" value="Proaerolysin, chain A, domain 3"/>
    <property type="match status" value="1"/>
</dbReference>
<dbReference type="SUPFAM" id="SSF50370">
    <property type="entry name" value="Ricin B-like lectins"/>
    <property type="match status" value="1"/>
</dbReference>
<protein>
    <submittedName>
        <fullName evidence="1">Uncharacterized protein</fullName>
    </submittedName>
</protein>
<name>A0A1B2DMV2_9BACL</name>
<dbReference type="AlphaFoldDB" id="A0A1B2DMV2"/>
<gene>
    <name evidence="1" type="ORF">BBD42_23080</name>
</gene>
<dbReference type="SUPFAM" id="SSF56973">
    <property type="entry name" value="Aerolisin/ETX pore-forming domain"/>
    <property type="match status" value="1"/>
</dbReference>
<dbReference type="InterPro" id="IPR004991">
    <property type="entry name" value="Aerolysin-like"/>
</dbReference>
<dbReference type="EMBL" id="CP016808">
    <property type="protein sequence ID" value="ANY69042.1"/>
    <property type="molecule type" value="Genomic_DNA"/>
</dbReference>
<dbReference type="Pfam" id="PF03318">
    <property type="entry name" value="ETX_MTX2"/>
    <property type="match status" value="1"/>
</dbReference>